<evidence type="ECO:0000313" key="3">
    <source>
        <dbReference type="Proteomes" id="UP001292094"/>
    </source>
</evidence>
<gene>
    <name evidence="2" type="ORF">Pmani_014557</name>
</gene>
<name>A0AAE1PW98_9EUCA</name>
<accession>A0AAE1PW98</accession>
<keyword evidence="3" id="KW-1185">Reference proteome</keyword>
<dbReference type="EMBL" id="JAWZYT010001239">
    <property type="protein sequence ID" value="KAK4314137.1"/>
    <property type="molecule type" value="Genomic_DNA"/>
</dbReference>
<protein>
    <submittedName>
        <fullName evidence="2">Uncharacterized protein</fullName>
    </submittedName>
</protein>
<dbReference type="AlphaFoldDB" id="A0AAE1PW98"/>
<evidence type="ECO:0000256" key="1">
    <source>
        <dbReference type="SAM" id="MobiDB-lite"/>
    </source>
</evidence>
<reference evidence="2" key="1">
    <citation type="submission" date="2023-11" db="EMBL/GenBank/DDBJ databases">
        <title>Genome assemblies of two species of porcelain crab, Petrolisthes cinctipes and Petrolisthes manimaculis (Anomura: Porcellanidae).</title>
        <authorList>
            <person name="Angst P."/>
        </authorList>
    </citation>
    <scope>NUCLEOTIDE SEQUENCE</scope>
    <source>
        <strain evidence="2">PB745_02</strain>
        <tissue evidence="2">Gill</tissue>
    </source>
</reference>
<proteinExistence type="predicted"/>
<comment type="caution">
    <text evidence="2">The sequence shown here is derived from an EMBL/GenBank/DDBJ whole genome shotgun (WGS) entry which is preliminary data.</text>
</comment>
<organism evidence="2 3">
    <name type="scientific">Petrolisthes manimaculis</name>
    <dbReference type="NCBI Taxonomy" id="1843537"/>
    <lineage>
        <taxon>Eukaryota</taxon>
        <taxon>Metazoa</taxon>
        <taxon>Ecdysozoa</taxon>
        <taxon>Arthropoda</taxon>
        <taxon>Crustacea</taxon>
        <taxon>Multicrustacea</taxon>
        <taxon>Malacostraca</taxon>
        <taxon>Eumalacostraca</taxon>
        <taxon>Eucarida</taxon>
        <taxon>Decapoda</taxon>
        <taxon>Pleocyemata</taxon>
        <taxon>Anomura</taxon>
        <taxon>Galatheoidea</taxon>
        <taxon>Porcellanidae</taxon>
        <taxon>Petrolisthes</taxon>
    </lineage>
</organism>
<feature type="region of interest" description="Disordered" evidence="1">
    <location>
        <begin position="52"/>
        <end position="71"/>
    </location>
</feature>
<feature type="compositionally biased region" description="Basic and acidic residues" evidence="1">
    <location>
        <begin position="62"/>
        <end position="71"/>
    </location>
</feature>
<evidence type="ECO:0000313" key="2">
    <source>
        <dbReference type="EMBL" id="KAK4314137.1"/>
    </source>
</evidence>
<dbReference type="Proteomes" id="UP001292094">
    <property type="component" value="Unassembled WGS sequence"/>
</dbReference>
<sequence length="71" mass="7846">MGRKNIISPGGGHLHWPGHSQSLISQKKLAIGLLDSLWKEMGTRIDQVICSPTLEHPDDEEGKNTDDHCES</sequence>